<dbReference type="InterPro" id="IPR003591">
    <property type="entry name" value="Leu-rich_rpt_typical-subtyp"/>
</dbReference>
<reference evidence="4" key="2">
    <citation type="journal article" date="2020" name="Biotechnol. Bioeng.">
        <title>Chromosome-scale scaffolds for the Chinese hamster reference genome assembly to facilitate the study of the CHO epigenome.</title>
        <authorList>
            <person name="Hilliard W."/>
            <person name="MacDonald M."/>
            <person name="Lee K.H."/>
        </authorList>
    </citation>
    <scope>NUCLEOTIDE SEQUENCE [LARGE SCALE GENOMIC DNA]</scope>
    <source>
        <strain evidence="4">17A/GY</strain>
    </source>
</reference>
<dbReference type="SMART" id="SM00369">
    <property type="entry name" value="LRR_TYP"/>
    <property type="match status" value="6"/>
</dbReference>
<dbReference type="InterPro" id="IPR001611">
    <property type="entry name" value="Leu-rich_rpt"/>
</dbReference>
<evidence type="ECO:0000313" key="4">
    <source>
        <dbReference type="Proteomes" id="UP001108280"/>
    </source>
</evidence>
<dbReference type="KEGG" id="cge:113833444"/>
<dbReference type="AlphaFoldDB" id="A0A9J7F6Z6"/>
<dbReference type="OrthoDB" id="676979at2759"/>
<evidence type="ECO:0000256" key="3">
    <source>
        <dbReference type="SAM" id="MobiDB-lite"/>
    </source>
</evidence>
<feature type="compositionally biased region" description="Polar residues" evidence="3">
    <location>
        <begin position="1068"/>
        <end position="1078"/>
    </location>
</feature>
<dbReference type="Gene3D" id="3.80.10.10">
    <property type="entry name" value="Ribonuclease Inhibitor"/>
    <property type="match status" value="2"/>
</dbReference>
<feature type="compositionally biased region" description="Polar residues" evidence="3">
    <location>
        <begin position="505"/>
        <end position="520"/>
    </location>
</feature>
<gene>
    <name evidence="5" type="primary">Lrrc53</name>
</gene>
<evidence type="ECO:0000256" key="2">
    <source>
        <dbReference type="ARBA" id="ARBA00022737"/>
    </source>
</evidence>
<dbReference type="CTD" id="105378803"/>
<dbReference type="PANTHER" id="PTHR24369:SF161">
    <property type="entry name" value="LEUCINE-RICH REPEAT-CONTAINING PROTEIN 53"/>
    <property type="match status" value="1"/>
</dbReference>
<feature type="region of interest" description="Disordered" evidence="3">
    <location>
        <begin position="1186"/>
        <end position="1217"/>
    </location>
</feature>
<feature type="compositionally biased region" description="Polar residues" evidence="3">
    <location>
        <begin position="1200"/>
        <end position="1217"/>
    </location>
</feature>
<dbReference type="GO" id="GO:0005886">
    <property type="term" value="C:plasma membrane"/>
    <property type="evidence" value="ECO:0007669"/>
    <property type="project" value="TreeGrafter"/>
</dbReference>
<feature type="region of interest" description="Disordered" evidence="3">
    <location>
        <begin position="1121"/>
        <end position="1143"/>
    </location>
</feature>
<organism evidence="4 5">
    <name type="scientific">Cricetulus griseus</name>
    <name type="common">Chinese hamster</name>
    <name type="synonym">Cricetulus barabensis griseus</name>
    <dbReference type="NCBI Taxonomy" id="10029"/>
    <lineage>
        <taxon>Eukaryota</taxon>
        <taxon>Metazoa</taxon>
        <taxon>Chordata</taxon>
        <taxon>Craniata</taxon>
        <taxon>Vertebrata</taxon>
        <taxon>Euteleostomi</taxon>
        <taxon>Mammalia</taxon>
        <taxon>Eutheria</taxon>
        <taxon>Euarchontoglires</taxon>
        <taxon>Glires</taxon>
        <taxon>Rodentia</taxon>
        <taxon>Myomorpha</taxon>
        <taxon>Muroidea</taxon>
        <taxon>Cricetidae</taxon>
        <taxon>Cricetinae</taxon>
        <taxon>Cricetulus</taxon>
    </lineage>
</organism>
<evidence type="ECO:0000313" key="5">
    <source>
        <dbReference type="RefSeq" id="XP_027250936.1"/>
    </source>
</evidence>
<dbReference type="RefSeq" id="XP_027250936.1">
    <property type="nucleotide sequence ID" value="XM_027395135.2"/>
</dbReference>
<feature type="compositionally biased region" description="Basic and acidic residues" evidence="3">
    <location>
        <begin position="1056"/>
        <end position="1067"/>
    </location>
</feature>
<dbReference type="GeneID" id="113833444"/>
<accession>A0A9J7F6Z6</accession>
<dbReference type="InterPro" id="IPR032675">
    <property type="entry name" value="LRR_dom_sf"/>
</dbReference>
<evidence type="ECO:0000256" key="1">
    <source>
        <dbReference type="ARBA" id="ARBA00022614"/>
    </source>
</evidence>
<keyword evidence="1" id="KW-0433">Leucine-rich repeat</keyword>
<feature type="region of interest" description="Disordered" evidence="3">
    <location>
        <begin position="989"/>
        <end position="1014"/>
    </location>
</feature>
<protein>
    <submittedName>
        <fullName evidence="5">Leucine-rich repeat-containing protein 53 isoform X2</fullName>
    </submittedName>
</protein>
<dbReference type="Pfam" id="PF13855">
    <property type="entry name" value="LRR_8"/>
    <property type="match status" value="2"/>
</dbReference>
<reference evidence="5" key="3">
    <citation type="submission" date="2025-08" db="UniProtKB">
        <authorList>
            <consortium name="RefSeq"/>
        </authorList>
    </citation>
    <scope>IDENTIFICATION</scope>
    <source>
        <strain evidence="5">17A/GY</strain>
        <tissue evidence="5">Liver</tissue>
    </source>
</reference>
<name>A0A9J7F6Z6_CRIGR</name>
<sequence>MLPVTVACPASCTVCTQDVVLCHQLTYIVAAPETTRVLILTDGHLSSVESTNLTLLANLALLSLSRNAIYGIQEGSLHGLTKLRTLSLGHNHISSSSLPDHTFSKLQSLRVLVLSNNVLHTVRAAWFWNTRALSRLLLDGNQITNLTQSSFRGANLPRLRHLDLSNNFISFIEKDAFRPLPRLQEVDLSRNMLAHMPDAFTPLKQLSLLSLEGNQWSCTCDLYPLARFLRNFVKSPARTLHNRKDLNCQVSPPAVAAAKSMLRLSESNCDSKGHNFTVARKDRRALLPGQDVALMTVLGFAGAVGLTCAGLVIFNWKLQGRANERTSKNLHCRALNESLCAHEERNGRAVGCCNCHLTRENEAEVMSCVSFRKEIPLRQEDSHQAMLASKPTTLDTSFRKLRGREHGADRAYSCQDDALPWGRCLGPHGNKEALYDASLVTRCPKTAQKLSNLKHEVKSQIPPHSKTRKTDVSRYVTSTSALARERLGKHLTDKSWQPPIGKAHNATQPPGQTLFTSSSSSKLWEPEKRAECRISHGKGVGCDDHHGLVEQNKPMDFHPKTSFTCKYVSWDGFQDCMKEKEPDRRKHTKSEKEQIRINRAIEKFLRSQRNKDKSKLPAKIKKSYTTKKVKFHNPDLVGGHMLVASAETPASKRQLETESHYPTSLDLKNCTSLDEVKDPKEMLSEQRALKKERIKQSHLNDKVKGPNLRLKLDLHPFGKTRVHPEEFPKELPKRHKQTGLPPQKAARNFERKFKATPMSFVSSQLPDRSNQAKLTCSKETLESGPQQTHSNGLHRADSLSVDNLGSVQNSCGPVGHIPCRSLSTEPHPTAKVAECQCSHSVFTPAPVENATQLQTEAKSPSPPHLGNVENSVLPPQPSKGAIGHVVIVSAQYVDQDKSKTNELNQFTLSLSDQVIDTCSKDYSLGDNQTLQQEEQKLSQEQLGSEGKPLVGKLKITHEIVENCIMGGEGIDGGNEISCTGDCDSAPTAWMQPHKNLPPSSPHPKRTEHLKESCSSPPGIQALGRFHNSSEGRIDTRSTSLGDNCREAPGTRGGVGEQKKALEERKENSSAVSWMTQMDTTDERQQPWEGAGEEKLALCYPGSDKETVSIKDLRKVKTSMLQSEAEPHTLNHQSHCRDPEDNQPDVIAHGDDAGTVGMPGASYHSWELNTTHCEAENRVPLIPNGTENSACKPVLHPLSIGDSNPPLSEAESQSQQTE</sequence>
<keyword evidence="2" id="KW-0677">Repeat</keyword>
<dbReference type="PANTHER" id="PTHR24369">
    <property type="entry name" value="ANTIGEN BSP, PUTATIVE-RELATED"/>
    <property type="match status" value="1"/>
</dbReference>
<feature type="region of interest" description="Disordered" evidence="3">
    <location>
        <begin position="493"/>
        <end position="520"/>
    </location>
</feature>
<feature type="compositionally biased region" description="Basic and acidic residues" evidence="3">
    <location>
        <begin position="1124"/>
        <end position="1139"/>
    </location>
</feature>
<keyword evidence="4" id="KW-1185">Reference proteome</keyword>
<reference evidence="4" key="1">
    <citation type="journal article" date="2018" name="Biotechnol. Bioeng.">
        <title>A reference genome of the Chinese hamster based on a hybrid assembly strategy.</title>
        <authorList>
            <person name="Rupp O."/>
            <person name="MacDonald M.L."/>
            <person name="Li S."/>
            <person name="Dhiman H."/>
            <person name="Polson S."/>
            <person name="Griep S."/>
            <person name="Heffner K."/>
            <person name="Hernandez I."/>
            <person name="Brinkrolf K."/>
            <person name="Jadhav V."/>
            <person name="Samoudi M."/>
            <person name="Hao H."/>
            <person name="Kingham B."/>
            <person name="Goesmann A."/>
            <person name="Betenbaugh M.J."/>
            <person name="Lewis N.E."/>
            <person name="Borth N."/>
            <person name="Lee K.H."/>
        </authorList>
    </citation>
    <scope>NUCLEOTIDE SEQUENCE [LARGE SCALE GENOMIC DNA]</scope>
    <source>
        <strain evidence="4">17A/GY</strain>
    </source>
</reference>
<dbReference type="PROSITE" id="PS51450">
    <property type="entry name" value="LRR"/>
    <property type="match status" value="2"/>
</dbReference>
<feature type="region of interest" description="Disordered" evidence="3">
    <location>
        <begin position="1029"/>
        <end position="1087"/>
    </location>
</feature>
<proteinExistence type="predicted"/>
<dbReference type="InterPro" id="IPR050541">
    <property type="entry name" value="LRR_TM_domain-containing"/>
</dbReference>
<dbReference type="SUPFAM" id="SSF52058">
    <property type="entry name" value="L domain-like"/>
    <property type="match status" value="1"/>
</dbReference>
<dbReference type="Proteomes" id="UP001108280">
    <property type="component" value="Chromosome 1"/>
</dbReference>